<name>A0ACC3SVS5_LIPKO</name>
<protein>
    <submittedName>
        <fullName evidence="1">Uncharacterized protein</fullName>
    </submittedName>
</protein>
<comment type="caution">
    <text evidence="1">The sequence shown here is derived from an EMBL/GenBank/DDBJ whole genome shotgun (WGS) entry which is preliminary data.</text>
</comment>
<gene>
    <name evidence="1" type="ORF">V1525DRAFT_410158</name>
</gene>
<evidence type="ECO:0000313" key="2">
    <source>
        <dbReference type="Proteomes" id="UP001433508"/>
    </source>
</evidence>
<accession>A0ACC3SVS5</accession>
<sequence length="407" mass="45756">MIYVNFILLAAIFISGAAATPVAKRSTGPAAQVSYLLPEYINPVQAAPSPTYWLWPANNTDFEVESVEDFGMMEDPENPLTIYRDGGGSCNLANRTIWFFCDTLGYDNNTFTAMTDNSLSVAQTFDDPSLLADATSNSLYSYGWQPAIPYTVDEYPVRNSPSQRFTLWTYTNCIEISDTQAAHFFLLTKSNSIYSSTSWGNTMAILDLDTSTNMLTVTRNQQVMFPNTTYSYGSFASLVIDGVAFLYALDYTYSGNQDVHVARVATWEMTDITKYQYYDASTKTWNYTQPQPTARRQSAAVISNWIPYSTGSMFYSEYHNAYLLIYFNGWADSTFRVSYAPSPVGPWTTNDQTLYTLPDGQRGYDYGGGAHVEYYQDDGPSGKSILLHYSYQDTSYTYPRAAKLTFV</sequence>
<dbReference type="Proteomes" id="UP001433508">
    <property type="component" value="Unassembled WGS sequence"/>
</dbReference>
<proteinExistence type="predicted"/>
<reference evidence="2" key="1">
    <citation type="journal article" date="2024" name="Front. Bioeng. Biotechnol.">
        <title>Genome-scale model development and genomic sequencing of the oleaginous clade Lipomyces.</title>
        <authorList>
            <person name="Czajka J.J."/>
            <person name="Han Y."/>
            <person name="Kim J."/>
            <person name="Mondo S.J."/>
            <person name="Hofstad B.A."/>
            <person name="Robles A."/>
            <person name="Haridas S."/>
            <person name="Riley R."/>
            <person name="LaButti K."/>
            <person name="Pangilinan J."/>
            <person name="Andreopoulos W."/>
            <person name="Lipzen A."/>
            <person name="Yan J."/>
            <person name="Wang M."/>
            <person name="Ng V."/>
            <person name="Grigoriev I.V."/>
            <person name="Spatafora J.W."/>
            <person name="Magnuson J.K."/>
            <person name="Baker S.E."/>
            <person name="Pomraning K.R."/>
        </authorList>
    </citation>
    <scope>NUCLEOTIDE SEQUENCE [LARGE SCALE GENOMIC DNA]</scope>
    <source>
        <strain evidence="2">CBS 7786</strain>
    </source>
</reference>
<dbReference type="EMBL" id="MU971418">
    <property type="protein sequence ID" value="KAK9235385.1"/>
    <property type="molecule type" value="Genomic_DNA"/>
</dbReference>
<keyword evidence="2" id="KW-1185">Reference proteome</keyword>
<evidence type="ECO:0000313" key="1">
    <source>
        <dbReference type="EMBL" id="KAK9235385.1"/>
    </source>
</evidence>
<organism evidence="1 2">
    <name type="scientific">Lipomyces kononenkoae</name>
    <name type="common">Yeast</name>
    <dbReference type="NCBI Taxonomy" id="34357"/>
    <lineage>
        <taxon>Eukaryota</taxon>
        <taxon>Fungi</taxon>
        <taxon>Dikarya</taxon>
        <taxon>Ascomycota</taxon>
        <taxon>Saccharomycotina</taxon>
        <taxon>Lipomycetes</taxon>
        <taxon>Lipomycetales</taxon>
        <taxon>Lipomycetaceae</taxon>
        <taxon>Lipomyces</taxon>
    </lineage>
</organism>